<evidence type="ECO:0000313" key="2">
    <source>
        <dbReference type="Proteomes" id="UP000070589"/>
    </source>
</evidence>
<organism evidence="1 2">
    <name type="scientific">candidate division MSBL1 archaeon SCGC-AAA259D14</name>
    <dbReference type="NCBI Taxonomy" id="1698261"/>
    <lineage>
        <taxon>Archaea</taxon>
        <taxon>Methanobacteriati</taxon>
        <taxon>Methanobacteriota</taxon>
        <taxon>candidate division MSBL1</taxon>
    </lineage>
</organism>
<keyword evidence="2" id="KW-1185">Reference proteome</keyword>
<dbReference type="AlphaFoldDB" id="A0A133U3W0"/>
<gene>
    <name evidence="1" type="ORF">AKJ62_04255</name>
</gene>
<dbReference type="EMBL" id="LHXL01000073">
    <property type="protein sequence ID" value="KXA88871.1"/>
    <property type="molecule type" value="Genomic_DNA"/>
</dbReference>
<dbReference type="Proteomes" id="UP000070589">
    <property type="component" value="Unassembled WGS sequence"/>
</dbReference>
<name>A0A133U3W0_9EURY</name>
<evidence type="ECO:0000313" key="1">
    <source>
        <dbReference type="EMBL" id="KXA88871.1"/>
    </source>
</evidence>
<reference evidence="1 2" key="1">
    <citation type="journal article" date="2016" name="Sci. Rep.">
        <title>Metabolic traits of an uncultured archaeal lineage -MSBL1- from brine pools of the Red Sea.</title>
        <authorList>
            <person name="Mwirichia R."/>
            <person name="Alam I."/>
            <person name="Rashid M."/>
            <person name="Vinu M."/>
            <person name="Ba-Alawi W."/>
            <person name="Anthony Kamau A."/>
            <person name="Kamanda Ngugi D."/>
            <person name="Goker M."/>
            <person name="Klenk H.P."/>
            <person name="Bajic V."/>
            <person name="Stingl U."/>
        </authorList>
    </citation>
    <scope>NUCLEOTIDE SEQUENCE [LARGE SCALE GENOMIC DNA]</scope>
    <source>
        <strain evidence="1">SCGC-AAA259D14</strain>
    </source>
</reference>
<comment type="caution">
    <text evidence="1">The sequence shown here is derived from an EMBL/GenBank/DDBJ whole genome shotgun (WGS) entry which is preliminary data.</text>
</comment>
<feature type="non-terminal residue" evidence="1">
    <location>
        <position position="1"/>
    </location>
</feature>
<proteinExistence type="predicted"/>
<accession>A0A133U3W0</accession>
<sequence length="234" mass="26478">TDHFSHLHENALTFSTPAVSAGDFLRRKRCDFAARGTREILKSSFENREKMLDPLVDYVLALNPSDPSTVNKAAMEMKSKLEENERYGKYFKALENELNSLSMKDKRRVLEIGLTEALSNANAIRMTINDRFFAGQHLRDLTLLDQALYVISELIKTGMSEIEKIGEKKDIRLGSLNHALILTLKLEAVRRGRVKITDIERDITAASVVIPRKEEIEKLSSKTTKSTVDLLGEN</sequence>
<protein>
    <submittedName>
        <fullName evidence="1">Uncharacterized protein</fullName>
    </submittedName>
</protein>